<feature type="transmembrane region" description="Helical" evidence="1">
    <location>
        <begin position="30"/>
        <end position="48"/>
    </location>
</feature>
<dbReference type="AlphaFoldDB" id="A0A7W9LMA9"/>
<feature type="transmembrane region" description="Helical" evidence="1">
    <location>
        <begin position="6"/>
        <end position="23"/>
    </location>
</feature>
<accession>A0A7W9LMA9</accession>
<sequence length="88" mass="9119">MDDGAMALFLAPFALSLAAALVARRWWALIVPLVAVPLYYAGLRYGWWGGGVGDGGWVQLALLLTLAAVAGCAAVIALLRPPGGLRGK</sequence>
<gene>
    <name evidence="2" type="ORF">HD601_003616</name>
</gene>
<keyword evidence="1" id="KW-1133">Transmembrane helix</keyword>
<keyword evidence="1" id="KW-0472">Membrane</keyword>
<protein>
    <submittedName>
        <fullName evidence="2">Uncharacterized protein</fullName>
    </submittedName>
</protein>
<dbReference type="RefSeq" id="WP_184824133.1">
    <property type="nucleotide sequence ID" value="NZ_JACHMM010000001.1"/>
</dbReference>
<proteinExistence type="predicted"/>
<dbReference type="EMBL" id="JACHMM010000001">
    <property type="protein sequence ID" value="MBB5789041.1"/>
    <property type="molecule type" value="Genomic_DNA"/>
</dbReference>
<evidence type="ECO:0000256" key="1">
    <source>
        <dbReference type="SAM" id="Phobius"/>
    </source>
</evidence>
<comment type="caution">
    <text evidence="2">The sequence shown here is derived from an EMBL/GenBank/DDBJ whole genome shotgun (WGS) entry which is preliminary data.</text>
</comment>
<dbReference type="Proteomes" id="UP000542813">
    <property type="component" value="Unassembled WGS sequence"/>
</dbReference>
<keyword evidence="3" id="KW-1185">Reference proteome</keyword>
<organism evidence="2 3">
    <name type="scientific">Jiangella mangrovi</name>
    <dbReference type="NCBI Taxonomy" id="1524084"/>
    <lineage>
        <taxon>Bacteria</taxon>
        <taxon>Bacillati</taxon>
        <taxon>Actinomycetota</taxon>
        <taxon>Actinomycetes</taxon>
        <taxon>Jiangellales</taxon>
        <taxon>Jiangellaceae</taxon>
        <taxon>Jiangella</taxon>
    </lineage>
</organism>
<keyword evidence="1" id="KW-0812">Transmembrane</keyword>
<name>A0A7W9LMA9_9ACTN</name>
<feature type="transmembrane region" description="Helical" evidence="1">
    <location>
        <begin position="60"/>
        <end position="79"/>
    </location>
</feature>
<reference evidence="2 3" key="1">
    <citation type="submission" date="2020-08" db="EMBL/GenBank/DDBJ databases">
        <title>Sequencing the genomes of 1000 actinobacteria strains.</title>
        <authorList>
            <person name="Klenk H.-P."/>
        </authorList>
    </citation>
    <scope>NUCLEOTIDE SEQUENCE [LARGE SCALE GENOMIC DNA]</scope>
    <source>
        <strain evidence="2 3">DSM 102122</strain>
    </source>
</reference>
<evidence type="ECO:0000313" key="3">
    <source>
        <dbReference type="Proteomes" id="UP000542813"/>
    </source>
</evidence>
<evidence type="ECO:0000313" key="2">
    <source>
        <dbReference type="EMBL" id="MBB5789041.1"/>
    </source>
</evidence>